<feature type="transmembrane region" description="Helical" evidence="6">
    <location>
        <begin position="230"/>
        <end position="248"/>
    </location>
</feature>
<sequence>MSALHLAAEAHYTPAVDAGGAVLGGVWLLIALPLLGAAVLLLGGRRTNAWGHWPAIAMSLASFAWGVAALFAMLGRAPDERVIAAKGYEWVAVGDLSLRVDFLLDPLSISFVLLITGVGSLIHIYSVGYMAHDDDRRRFFGYLNLFVAAMLLLVLADNYAVLFIGWEGVGLASYLLIGFWQAKPSAAAAAKKAFLVNRVGDLGLLIAIMLMFTTFGSVAFSDVFTGLDGASQGVLTAIGLLLLLGACGKSAQLPLQSWLLDAMEGPTPVSALIHAATMVTAGVYLIVRSGLVFQAAPAAQLAVAVVGAATLLAGAIIGCAKDDIKKALAGSTMSQIGYMTLAAGLGPIGYAAAIAHLITHGFFKAGLFLGAGSVMHGMNDEVDMRKYGGLARSMPITFATFGAGYLAIIGVPFLSGWWTKEGIIQAAFDVGGTQGQVLGWATLLGAGLTAFYMSRIMFMTFFGAKRWDDGVHPHESPASMTGPMVVLAVGSLGLGALLVFNYAFAGFLAPVVGEPHHEFDLAHMLTSPYSLIALGVMVVGVGFAWLRYGRAAVPREAPKGNFVTVAARNELYGNAINEGLLMRPGQVLTKALVAIDTHVVDGLVNKVGTGVRDGSEGLRRTQSGFARTYALTMLFGAAIVVAALAVRI</sequence>
<dbReference type="NCBIfam" id="TIGR01974">
    <property type="entry name" value="NDH_I_L"/>
    <property type="match status" value="1"/>
</dbReference>
<dbReference type="GO" id="GO:0015990">
    <property type="term" value="P:electron transport coupled proton transport"/>
    <property type="evidence" value="ECO:0007669"/>
    <property type="project" value="TreeGrafter"/>
</dbReference>
<feature type="transmembrane region" description="Helical" evidence="6">
    <location>
        <begin position="55"/>
        <end position="74"/>
    </location>
</feature>
<evidence type="ECO:0000256" key="5">
    <source>
        <dbReference type="RuleBase" id="RU000320"/>
    </source>
</evidence>
<feature type="transmembrane region" description="Helical" evidence="6">
    <location>
        <begin position="485"/>
        <end position="509"/>
    </location>
</feature>
<feature type="transmembrane region" description="Helical" evidence="6">
    <location>
        <begin position="299"/>
        <end position="320"/>
    </location>
</feature>
<dbReference type="Proteomes" id="UP000240542">
    <property type="component" value="Unassembled WGS sequence"/>
</dbReference>
<evidence type="ECO:0000256" key="1">
    <source>
        <dbReference type="ARBA" id="ARBA00004127"/>
    </source>
</evidence>
<dbReference type="RefSeq" id="WP_106585118.1">
    <property type="nucleotide sequence ID" value="NZ_PYGA01000017.1"/>
</dbReference>
<dbReference type="Gene3D" id="1.20.5.2700">
    <property type="match status" value="1"/>
</dbReference>
<protein>
    <submittedName>
        <fullName evidence="9">NADH dehydrogenase subunit L</fullName>
    </submittedName>
</protein>
<keyword evidence="3 6" id="KW-1133">Transmembrane helix</keyword>
<reference evidence="9 10" key="1">
    <citation type="submission" date="2018-03" db="EMBL/GenBank/DDBJ databases">
        <title>Genomic Encyclopedia of Archaeal and Bacterial Type Strains, Phase II (KMG-II): from individual species to whole genera.</title>
        <authorList>
            <person name="Goeker M."/>
        </authorList>
    </citation>
    <scope>NUCLEOTIDE SEQUENCE [LARGE SCALE GENOMIC DNA]</scope>
    <source>
        <strain evidence="9 10">DSM 45312</strain>
    </source>
</reference>
<feature type="transmembrane region" description="Helical" evidence="6">
    <location>
        <begin position="269"/>
        <end position="287"/>
    </location>
</feature>
<organism evidence="9 10">
    <name type="scientific">Murinocardiopsis flavida</name>
    <dbReference type="NCBI Taxonomy" id="645275"/>
    <lineage>
        <taxon>Bacteria</taxon>
        <taxon>Bacillati</taxon>
        <taxon>Actinomycetota</taxon>
        <taxon>Actinomycetes</taxon>
        <taxon>Streptosporangiales</taxon>
        <taxon>Nocardiopsidaceae</taxon>
        <taxon>Murinocardiopsis</taxon>
    </lineage>
</organism>
<dbReference type="GO" id="GO:0016020">
    <property type="term" value="C:membrane"/>
    <property type="evidence" value="ECO:0007669"/>
    <property type="project" value="UniProtKB-SubCell"/>
</dbReference>
<proteinExistence type="predicted"/>
<feature type="domain" description="NADH-Ubiquinone oxidoreductase (complex I) chain 5 N-terminal" evidence="8">
    <location>
        <begin position="90"/>
        <end position="140"/>
    </location>
</feature>
<evidence type="ECO:0000313" key="9">
    <source>
        <dbReference type="EMBL" id="PSK92829.1"/>
    </source>
</evidence>
<dbReference type="EMBL" id="PYGA01000017">
    <property type="protein sequence ID" value="PSK92829.1"/>
    <property type="molecule type" value="Genomic_DNA"/>
</dbReference>
<dbReference type="GO" id="GO:0003954">
    <property type="term" value="F:NADH dehydrogenase activity"/>
    <property type="evidence" value="ECO:0007669"/>
    <property type="project" value="TreeGrafter"/>
</dbReference>
<comment type="caution">
    <text evidence="9">The sequence shown here is derived from an EMBL/GenBank/DDBJ whole genome shotgun (WGS) entry which is preliminary data.</text>
</comment>
<evidence type="ECO:0000256" key="6">
    <source>
        <dbReference type="SAM" id="Phobius"/>
    </source>
</evidence>
<feature type="transmembrane region" description="Helical" evidence="6">
    <location>
        <begin position="438"/>
        <end position="464"/>
    </location>
</feature>
<dbReference type="GO" id="GO:0012505">
    <property type="term" value="C:endomembrane system"/>
    <property type="evidence" value="ECO:0007669"/>
    <property type="project" value="UniProtKB-SubCell"/>
</dbReference>
<dbReference type="InterPro" id="IPR018393">
    <property type="entry name" value="NADHpl_OxRdtase_5_subgr"/>
</dbReference>
<dbReference type="PRINTS" id="PR01435">
    <property type="entry name" value="NPOXDRDTASE5"/>
</dbReference>
<keyword evidence="4 6" id="KW-0472">Membrane</keyword>
<dbReference type="OrthoDB" id="9811798at2"/>
<feature type="transmembrane region" description="Helical" evidence="6">
    <location>
        <begin position="139"/>
        <end position="156"/>
    </location>
</feature>
<dbReference type="Pfam" id="PF00361">
    <property type="entry name" value="Proton_antipo_M"/>
    <property type="match status" value="1"/>
</dbReference>
<feature type="transmembrane region" description="Helical" evidence="6">
    <location>
        <begin position="202"/>
        <end position="224"/>
    </location>
</feature>
<evidence type="ECO:0000256" key="2">
    <source>
        <dbReference type="ARBA" id="ARBA00022692"/>
    </source>
</evidence>
<evidence type="ECO:0000256" key="4">
    <source>
        <dbReference type="ARBA" id="ARBA00023136"/>
    </source>
</evidence>
<keyword evidence="2 5" id="KW-0812">Transmembrane</keyword>
<dbReference type="PRINTS" id="PR01434">
    <property type="entry name" value="NADHDHGNASE5"/>
</dbReference>
<keyword evidence="10" id="KW-1185">Reference proteome</keyword>
<dbReference type="InterPro" id="IPR001750">
    <property type="entry name" value="ND/Mrp_TM"/>
</dbReference>
<comment type="subcellular location">
    <subcellularLocation>
        <location evidence="1">Endomembrane system</location>
        <topology evidence="1">Multi-pass membrane protein</topology>
    </subcellularLocation>
    <subcellularLocation>
        <location evidence="5">Membrane</location>
        <topology evidence="5">Multi-pass membrane protein</topology>
    </subcellularLocation>
</comment>
<feature type="transmembrane region" description="Helical" evidence="6">
    <location>
        <begin position="327"/>
        <end position="348"/>
    </location>
</feature>
<feature type="transmembrane region" description="Helical" evidence="6">
    <location>
        <begin position="20"/>
        <end position="43"/>
    </location>
</feature>
<gene>
    <name evidence="9" type="ORF">CLV63_11734</name>
</gene>
<evidence type="ECO:0000259" key="8">
    <source>
        <dbReference type="Pfam" id="PF00662"/>
    </source>
</evidence>
<feature type="transmembrane region" description="Helical" evidence="6">
    <location>
        <begin position="396"/>
        <end position="418"/>
    </location>
</feature>
<dbReference type="PANTHER" id="PTHR42829">
    <property type="entry name" value="NADH-UBIQUINONE OXIDOREDUCTASE CHAIN 5"/>
    <property type="match status" value="1"/>
</dbReference>
<dbReference type="InterPro" id="IPR001516">
    <property type="entry name" value="Proton_antipo_N"/>
</dbReference>
<accession>A0A2P8D6M3</accession>
<feature type="transmembrane region" description="Helical" evidence="6">
    <location>
        <begin position="529"/>
        <end position="546"/>
    </location>
</feature>
<dbReference type="Pfam" id="PF00662">
    <property type="entry name" value="Proton_antipo_N"/>
    <property type="match status" value="1"/>
</dbReference>
<dbReference type="GO" id="GO:0008137">
    <property type="term" value="F:NADH dehydrogenase (ubiquinone) activity"/>
    <property type="evidence" value="ECO:0007669"/>
    <property type="project" value="InterPro"/>
</dbReference>
<feature type="domain" description="NADH:quinone oxidoreductase/Mrp antiporter transmembrane" evidence="7">
    <location>
        <begin position="156"/>
        <end position="439"/>
    </location>
</feature>
<evidence type="ECO:0000256" key="3">
    <source>
        <dbReference type="ARBA" id="ARBA00022989"/>
    </source>
</evidence>
<feature type="transmembrane region" description="Helical" evidence="6">
    <location>
        <begin position="107"/>
        <end position="127"/>
    </location>
</feature>
<feature type="transmembrane region" description="Helical" evidence="6">
    <location>
        <begin position="628"/>
        <end position="646"/>
    </location>
</feature>
<dbReference type="NCBIfam" id="NF005141">
    <property type="entry name" value="PRK06590.1"/>
    <property type="match status" value="1"/>
</dbReference>
<dbReference type="AlphaFoldDB" id="A0A2P8D6M3"/>
<name>A0A2P8D6M3_9ACTN</name>
<evidence type="ECO:0000259" key="7">
    <source>
        <dbReference type="Pfam" id="PF00361"/>
    </source>
</evidence>
<dbReference type="PANTHER" id="PTHR42829:SF2">
    <property type="entry name" value="NADH-UBIQUINONE OXIDOREDUCTASE CHAIN 5"/>
    <property type="match status" value="1"/>
</dbReference>
<dbReference type="InterPro" id="IPR003945">
    <property type="entry name" value="NU5C-like"/>
</dbReference>
<dbReference type="GO" id="GO:0042773">
    <property type="term" value="P:ATP synthesis coupled electron transport"/>
    <property type="evidence" value="ECO:0007669"/>
    <property type="project" value="InterPro"/>
</dbReference>
<evidence type="ECO:0000313" key="10">
    <source>
        <dbReference type="Proteomes" id="UP000240542"/>
    </source>
</evidence>